<feature type="region of interest" description="Disordered" evidence="1">
    <location>
        <begin position="40"/>
        <end position="218"/>
    </location>
</feature>
<dbReference type="Proteomes" id="UP001627154">
    <property type="component" value="Unassembled WGS sequence"/>
</dbReference>
<feature type="compositionally biased region" description="Polar residues" evidence="1">
    <location>
        <begin position="85"/>
        <end position="101"/>
    </location>
</feature>
<keyword evidence="4" id="KW-1185">Reference proteome</keyword>
<dbReference type="AlphaFoldDB" id="A0ABD2W032"/>
<dbReference type="EMBL" id="JBJJXI010000148">
    <property type="protein sequence ID" value="KAL3386168.1"/>
    <property type="molecule type" value="Genomic_DNA"/>
</dbReference>
<comment type="caution">
    <text evidence="3">The sequence shown here is derived from an EMBL/GenBank/DDBJ whole genome shotgun (WGS) entry which is preliminary data.</text>
</comment>
<evidence type="ECO:0000256" key="1">
    <source>
        <dbReference type="SAM" id="MobiDB-lite"/>
    </source>
</evidence>
<evidence type="ECO:0000313" key="4">
    <source>
        <dbReference type="Proteomes" id="UP001627154"/>
    </source>
</evidence>
<organism evidence="3 4">
    <name type="scientific">Trichogramma kaykai</name>
    <dbReference type="NCBI Taxonomy" id="54128"/>
    <lineage>
        <taxon>Eukaryota</taxon>
        <taxon>Metazoa</taxon>
        <taxon>Ecdysozoa</taxon>
        <taxon>Arthropoda</taxon>
        <taxon>Hexapoda</taxon>
        <taxon>Insecta</taxon>
        <taxon>Pterygota</taxon>
        <taxon>Neoptera</taxon>
        <taxon>Endopterygota</taxon>
        <taxon>Hymenoptera</taxon>
        <taxon>Apocrita</taxon>
        <taxon>Proctotrupomorpha</taxon>
        <taxon>Chalcidoidea</taxon>
        <taxon>Trichogrammatidae</taxon>
        <taxon>Trichogramma</taxon>
    </lineage>
</organism>
<reference evidence="3 4" key="1">
    <citation type="journal article" date="2024" name="bioRxiv">
        <title>A reference genome for Trichogramma kaykai: A tiny desert-dwelling parasitoid wasp with competing sex-ratio distorters.</title>
        <authorList>
            <person name="Culotta J."/>
            <person name="Lindsey A.R."/>
        </authorList>
    </citation>
    <scope>NUCLEOTIDE SEQUENCE [LARGE SCALE GENOMIC DNA]</scope>
    <source>
        <strain evidence="3 4">KSX58</strain>
    </source>
</reference>
<keyword evidence="2" id="KW-0472">Membrane</keyword>
<proteinExistence type="predicted"/>
<evidence type="ECO:0008006" key="5">
    <source>
        <dbReference type="Google" id="ProtNLM"/>
    </source>
</evidence>
<feature type="transmembrane region" description="Helical" evidence="2">
    <location>
        <begin position="245"/>
        <end position="272"/>
    </location>
</feature>
<gene>
    <name evidence="3" type="ORF">TKK_018369</name>
</gene>
<evidence type="ECO:0000313" key="3">
    <source>
        <dbReference type="EMBL" id="KAL3386168.1"/>
    </source>
</evidence>
<feature type="compositionally biased region" description="Basic and acidic residues" evidence="1">
    <location>
        <begin position="194"/>
        <end position="218"/>
    </location>
</feature>
<sequence length="279" mass="31529">MRRREDITPPRSFLMSPVDMTTIKQSIGRLWRVASRLVNTPEEHEDGIPLNEAQPLASPTEEREQSEETPLNEVLSSAEGDLQQIVVQDNVVTSSRASSPAFQARRRKSYTPAPGQSRLESWTGELERAESSVAIGPPISPESPLRAPENLLGPAPGPPRTKSDERDRSPAREDGLQRPETDAQTVGDQADYQSRPHPENAPERDDLPEDSELRDMPERQTSWWRGTWRMNSVVEEREPESRCTIVILISLTCFLLALTVLYVWVLVSTIFLPRWRSSQ</sequence>
<protein>
    <recommendedName>
        <fullName evidence="5">KASH domain-containing protein</fullName>
    </recommendedName>
</protein>
<name>A0ABD2W032_9HYME</name>
<accession>A0ABD2W032</accession>
<feature type="compositionally biased region" description="Basic and acidic residues" evidence="1">
    <location>
        <begin position="161"/>
        <end position="181"/>
    </location>
</feature>
<keyword evidence="2" id="KW-0812">Transmembrane</keyword>
<evidence type="ECO:0000256" key="2">
    <source>
        <dbReference type="SAM" id="Phobius"/>
    </source>
</evidence>
<keyword evidence="2" id="KW-1133">Transmembrane helix</keyword>